<dbReference type="GO" id="GO:0016787">
    <property type="term" value="F:hydrolase activity"/>
    <property type="evidence" value="ECO:0007669"/>
    <property type="project" value="UniProtKB-KW"/>
</dbReference>
<dbReference type="RefSeq" id="WP_229872694.1">
    <property type="nucleotide sequence ID" value="NZ_BNAS01000009.1"/>
</dbReference>
<dbReference type="EMBL" id="BNAS01000009">
    <property type="protein sequence ID" value="GHH79225.1"/>
    <property type="molecule type" value="Genomic_DNA"/>
</dbReference>
<protein>
    <submittedName>
        <fullName evidence="3">NUDIX hydrolase</fullName>
    </submittedName>
</protein>
<evidence type="ECO:0000256" key="1">
    <source>
        <dbReference type="ARBA" id="ARBA00005582"/>
    </source>
</evidence>
<keyword evidence="3" id="KW-0378">Hydrolase</keyword>
<organism evidence="3 4">
    <name type="scientific">Promicromonospora soli</name>
    <dbReference type="NCBI Taxonomy" id="2035533"/>
    <lineage>
        <taxon>Bacteria</taxon>
        <taxon>Bacillati</taxon>
        <taxon>Actinomycetota</taxon>
        <taxon>Actinomycetes</taxon>
        <taxon>Micrococcales</taxon>
        <taxon>Promicromonosporaceae</taxon>
        <taxon>Promicromonospora</taxon>
    </lineage>
</organism>
<feature type="domain" description="Nudix hydrolase" evidence="2">
    <location>
        <begin position="1"/>
        <end position="147"/>
    </location>
</feature>
<dbReference type="PROSITE" id="PS51462">
    <property type="entry name" value="NUDIX"/>
    <property type="match status" value="1"/>
</dbReference>
<comment type="caution">
    <text evidence="3">The sequence shown here is derived from an EMBL/GenBank/DDBJ whole genome shotgun (WGS) entry which is preliminary data.</text>
</comment>
<dbReference type="Pfam" id="PF00293">
    <property type="entry name" value="NUDIX"/>
    <property type="match status" value="1"/>
</dbReference>
<evidence type="ECO:0000259" key="2">
    <source>
        <dbReference type="PROSITE" id="PS51462"/>
    </source>
</evidence>
<dbReference type="InterPro" id="IPR000086">
    <property type="entry name" value="NUDIX_hydrolase_dom"/>
</dbReference>
<dbReference type="PANTHER" id="PTHR43736">
    <property type="entry name" value="ADP-RIBOSE PYROPHOSPHATASE"/>
    <property type="match status" value="1"/>
</dbReference>
<dbReference type="SUPFAM" id="SSF55811">
    <property type="entry name" value="Nudix"/>
    <property type="match status" value="1"/>
</dbReference>
<keyword evidence="4" id="KW-1185">Reference proteome</keyword>
<dbReference type="AlphaFoldDB" id="A0A919KZH3"/>
<dbReference type="CDD" id="cd04699">
    <property type="entry name" value="NUDIX_MutT_Nudt1"/>
    <property type="match status" value="1"/>
</dbReference>
<name>A0A919KZH3_9MICO</name>
<dbReference type="InterPro" id="IPR015797">
    <property type="entry name" value="NUDIX_hydrolase-like_dom_sf"/>
</dbReference>
<sequence>MNLLHTRSPEEPYLIERNAGYFEYQLPISVKAVISWRGQLPLLRNERDEWELPGGKLDLDEDPAVCLAREIQEELAWDATVAEPYYAWVYQIFPHRHVFVLTFLATYDGETPPAYSHEHKELVLVTPGEVGALTMPEDYKAAIDQAVERGHFR</sequence>
<dbReference type="Proteomes" id="UP000627369">
    <property type="component" value="Unassembled WGS sequence"/>
</dbReference>
<evidence type="ECO:0000313" key="4">
    <source>
        <dbReference type="Proteomes" id="UP000627369"/>
    </source>
</evidence>
<dbReference type="PANTHER" id="PTHR43736:SF1">
    <property type="entry name" value="DIHYDRONEOPTERIN TRIPHOSPHATE DIPHOSPHATASE"/>
    <property type="match status" value="1"/>
</dbReference>
<accession>A0A919KZH3</accession>
<reference evidence="3" key="2">
    <citation type="submission" date="2020-09" db="EMBL/GenBank/DDBJ databases">
        <authorList>
            <person name="Sun Q."/>
            <person name="Zhou Y."/>
        </authorList>
    </citation>
    <scope>NUCLEOTIDE SEQUENCE</scope>
    <source>
        <strain evidence="3">CGMCC 4.7398</strain>
    </source>
</reference>
<reference evidence="3" key="1">
    <citation type="journal article" date="2014" name="Int. J. Syst. Evol. Microbiol.">
        <title>Complete genome sequence of Corynebacterium casei LMG S-19264T (=DSM 44701T), isolated from a smear-ripened cheese.</title>
        <authorList>
            <consortium name="US DOE Joint Genome Institute (JGI-PGF)"/>
            <person name="Walter F."/>
            <person name="Albersmeier A."/>
            <person name="Kalinowski J."/>
            <person name="Ruckert C."/>
        </authorList>
    </citation>
    <scope>NUCLEOTIDE SEQUENCE</scope>
    <source>
        <strain evidence="3">CGMCC 4.7398</strain>
    </source>
</reference>
<dbReference type="Gene3D" id="3.90.79.10">
    <property type="entry name" value="Nucleoside Triphosphate Pyrophosphohydrolase"/>
    <property type="match status" value="1"/>
</dbReference>
<proteinExistence type="inferred from homology"/>
<evidence type="ECO:0000313" key="3">
    <source>
        <dbReference type="EMBL" id="GHH79225.1"/>
    </source>
</evidence>
<comment type="similarity">
    <text evidence="1">Belongs to the Nudix hydrolase family.</text>
</comment>
<gene>
    <name evidence="3" type="ORF">GCM10017772_44460</name>
</gene>